<feature type="region of interest" description="Disordered" evidence="1">
    <location>
        <begin position="216"/>
        <end position="241"/>
    </location>
</feature>
<dbReference type="PROSITE" id="PS51277">
    <property type="entry name" value="BURP"/>
    <property type="match status" value="1"/>
</dbReference>
<evidence type="ECO:0000313" key="4">
    <source>
        <dbReference type="Proteomes" id="UP001152523"/>
    </source>
</evidence>
<dbReference type="EMBL" id="CAMAPF010000947">
    <property type="protein sequence ID" value="CAH9127308.1"/>
    <property type="molecule type" value="Genomic_DNA"/>
</dbReference>
<accession>A0AAV0EVQ2</accession>
<dbReference type="SMART" id="SM01045">
    <property type="entry name" value="BURP"/>
    <property type="match status" value="1"/>
</dbReference>
<comment type="caution">
    <text evidence="3">The sequence shown here is derived from an EMBL/GenBank/DDBJ whole genome shotgun (WGS) entry which is preliminary data.</text>
</comment>
<dbReference type="PANTHER" id="PTHR31236:SF2">
    <property type="entry name" value="BURP DOMAIN PROTEIN RD22"/>
    <property type="match status" value="1"/>
</dbReference>
<gene>
    <name evidence="3" type="ORF">CEPIT_LOCUS28218</name>
</gene>
<evidence type="ECO:0000313" key="3">
    <source>
        <dbReference type="EMBL" id="CAH9127308.1"/>
    </source>
</evidence>
<dbReference type="Pfam" id="PF03181">
    <property type="entry name" value="BURP"/>
    <property type="match status" value="1"/>
</dbReference>
<dbReference type="InterPro" id="IPR044816">
    <property type="entry name" value="BURP"/>
</dbReference>
<keyword evidence="4" id="KW-1185">Reference proteome</keyword>
<feature type="compositionally biased region" description="Gly residues" evidence="1">
    <location>
        <begin position="220"/>
        <end position="239"/>
    </location>
</feature>
<organism evidence="3 4">
    <name type="scientific">Cuscuta epithymum</name>
    <dbReference type="NCBI Taxonomy" id="186058"/>
    <lineage>
        <taxon>Eukaryota</taxon>
        <taxon>Viridiplantae</taxon>
        <taxon>Streptophyta</taxon>
        <taxon>Embryophyta</taxon>
        <taxon>Tracheophyta</taxon>
        <taxon>Spermatophyta</taxon>
        <taxon>Magnoliopsida</taxon>
        <taxon>eudicotyledons</taxon>
        <taxon>Gunneridae</taxon>
        <taxon>Pentapetalae</taxon>
        <taxon>asterids</taxon>
        <taxon>lamiids</taxon>
        <taxon>Solanales</taxon>
        <taxon>Convolvulaceae</taxon>
        <taxon>Cuscuteae</taxon>
        <taxon>Cuscuta</taxon>
        <taxon>Cuscuta subgen. Cuscuta</taxon>
    </lineage>
</organism>
<evidence type="ECO:0000256" key="1">
    <source>
        <dbReference type="SAM" id="MobiDB-lite"/>
    </source>
</evidence>
<protein>
    <recommendedName>
        <fullName evidence="2">BURP domain-containing protein</fullName>
    </recommendedName>
</protein>
<proteinExistence type="predicted"/>
<feature type="domain" description="BURP" evidence="2">
    <location>
        <begin position="275"/>
        <end position="490"/>
    </location>
</feature>
<name>A0AAV0EVQ2_9ASTE</name>
<dbReference type="InterPro" id="IPR004873">
    <property type="entry name" value="BURP_dom"/>
</dbReference>
<reference evidence="3" key="1">
    <citation type="submission" date="2022-07" db="EMBL/GenBank/DDBJ databases">
        <authorList>
            <person name="Macas J."/>
            <person name="Novak P."/>
            <person name="Neumann P."/>
        </authorList>
    </citation>
    <scope>NUCLEOTIDE SEQUENCE</scope>
</reference>
<dbReference type="Proteomes" id="UP001152523">
    <property type="component" value="Unassembled WGS sequence"/>
</dbReference>
<dbReference type="AlphaFoldDB" id="A0AAV0EVQ2"/>
<sequence>MCIVDVLLSSSSPIYSSSNLTYYKYCSHSHYSLPPIILASFNFLLHLHSPIKTILSLTKMEHNHFIIKLLTFLCMAVVASQAALSPSPAQSYWNSELPNTPIPQAIKDSLSQTPEWLELKGTDVAVGNGGVGVHTGKGTTVGVSKGGVSVHAPGKSGGQGTNVGVGKGGVSVHAPGKSGQGTNVGVGKGGVSVHAPGKSGQGTNVGVGKGGVSVHAPGKSGSGTNVGVGKGGVSVGTGGKHGKPVGVHVGAGSPFNYNYAAKEDQLHDNPNVALFFRPAALHQGNADMTLHFTKTANDAVFLPRTESEKIPFSSKNIPEILNHFSVNPDSDEAQAMKQTIKECEDPAIKGEEKQCATSLESMVEFSKSKLGSDKKIQAVSTETLAGETSSLQKYTISGVEKLNKEEGVVVCHKQNYAYAVFYCHKSKTTDAFKVSLVGANGGLVKAAAVCHKDTSGWNPKHLAFQVLKVKPGTVPVCHFLPEDHIVWVAKN</sequence>
<dbReference type="PANTHER" id="PTHR31236">
    <property type="entry name" value="BURP DOMAIN PROTEIN USPL1-LIKE"/>
    <property type="match status" value="1"/>
</dbReference>
<evidence type="ECO:0000259" key="2">
    <source>
        <dbReference type="PROSITE" id="PS51277"/>
    </source>
</evidence>